<gene>
    <name evidence="2" type="ORF">MNB_SV-12-1895</name>
</gene>
<dbReference type="Gene3D" id="3.30.70.1070">
    <property type="entry name" value="Sporulation related repeat"/>
    <property type="match status" value="1"/>
</dbReference>
<dbReference type="InterPro" id="IPR036680">
    <property type="entry name" value="SPOR-like_sf"/>
</dbReference>
<protein>
    <recommendedName>
        <fullName evidence="1">SPOR domain-containing protein</fullName>
    </recommendedName>
</protein>
<dbReference type="EMBL" id="FPHE01000050">
    <property type="protein sequence ID" value="SFV53930.1"/>
    <property type="molecule type" value="Genomic_DNA"/>
</dbReference>
<dbReference type="PROSITE" id="PS51257">
    <property type="entry name" value="PROKAR_LIPOPROTEIN"/>
    <property type="match status" value="1"/>
</dbReference>
<evidence type="ECO:0000313" key="2">
    <source>
        <dbReference type="EMBL" id="SFV53930.1"/>
    </source>
</evidence>
<dbReference type="GO" id="GO:0042834">
    <property type="term" value="F:peptidoglycan binding"/>
    <property type="evidence" value="ECO:0007669"/>
    <property type="project" value="InterPro"/>
</dbReference>
<evidence type="ECO:0000259" key="1">
    <source>
        <dbReference type="PROSITE" id="PS51724"/>
    </source>
</evidence>
<name>A0A1W1BK71_9ZZZZ</name>
<dbReference type="AlphaFoldDB" id="A0A1W1BK71"/>
<accession>A0A1W1BK71</accession>
<organism evidence="2">
    <name type="scientific">hydrothermal vent metagenome</name>
    <dbReference type="NCBI Taxonomy" id="652676"/>
    <lineage>
        <taxon>unclassified sequences</taxon>
        <taxon>metagenomes</taxon>
        <taxon>ecological metagenomes</taxon>
    </lineage>
</organism>
<proteinExistence type="predicted"/>
<dbReference type="PROSITE" id="PS51724">
    <property type="entry name" value="SPOR"/>
    <property type="match status" value="1"/>
</dbReference>
<dbReference type="InterPro" id="IPR007730">
    <property type="entry name" value="SPOR-like_dom"/>
</dbReference>
<dbReference type="SUPFAM" id="SSF110997">
    <property type="entry name" value="Sporulation related repeat"/>
    <property type="match status" value="1"/>
</dbReference>
<dbReference type="Pfam" id="PF05036">
    <property type="entry name" value="SPOR"/>
    <property type="match status" value="1"/>
</dbReference>
<feature type="domain" description="SPOR" evidence="1">
    <location>
        <begin position="68"/>
        <end position="148"/>
    </location>
</feature>
<sequence length="151" mass="16915">MKNLDKTLLLTAIIFFAGCETGLKNKTTTNDMNNISTNSGIVNEKKSTATYSKSSGNKKSEIRKIFSKSAIPGYYIQVGHFEDHKPDSVFMSKIKRSGLPSYIMEKYEDGRANYYALIGPYRSYNEAKGVEDRGRAKSISYGAFIVETIRP</sequence>
<reference evidence="2" key="1">
    <citation type="submission" date="2016-10" db="EMBL/GenBank/DDBJ databases">
        <authorList>
            <person name="de Groot N.N."/>
        </authorList>
    </citation>
    <scope>NUCLEOTIDE SEQUENCE</scope>
</reference>